<comment type="caution">
    <text evidence="3">The sequence shown here is derived from an EMBL/GenBank/DDBJ whole genome shotgun (WGS) entry which is preliminary data.</text>
</comment>
<feature type="signal peptide" evidence="1">
    <location>
        <begin position="1"/>
        <end position="20"/>
    </location>
</feature>
<organism evidence="3 4">
    <name type="scientific">Vogesella indigofera</name>
    <name type="common">Pseudomonas indigofera</name>
    <dbReference type="NCBI Taxonomy" id="45465"/>
    <lineage>
        <taxon>Bacteria</taxon>
        <taxon>Pseudomonadati</taxon>
        <taxon>Pseudomonadota</taxon>
        <taxon>Betaproteobacteria</taxon>
        <taxon>Neisseriales</taxon>
        <taxon>Chromobacteriaceae</taxon>
        <taxon>Vogesella</taxon>
    </lineage>
</organism>
<sequence length="151" mass="17221">MSRPALFLCLALLVSPLANANCWKEAGDIYRLDPWLLYSIAKKESGMRVSVVNTNKDGSQDLGLMQINSIHLDKLAKYGITREKLLTDPCINIKVGAWILSWNVHRHGYNKFSLGAYNAGTRQNETQERRRDAYANSVLGIYWQETSKFRQ</sequence>
<dbReference type="RefSeq" id="WP_272804134.1">
    <property type="nucleotide sequence ID" value="NZ_JAQQKY010000016.1"/>
</dbReference>
<feature type="domain" description="Transglycosylase SLT" evidence="2">
    <location>
        <begin position="22"/>
        <end position="135"/>
    </location>
</feature>
<evidence type="ECO:0000256" key="1">
    <source>
        <dbReference type="SAM" id="SignalP"/>
    </source>
</evidence>
<evidence type="ECO:0000259" key="2">
    <source>
        <dbReference type="Pfam" id="PF01464"/>
    </source>
</evidence>
<proteinExistence type="predicted"/>
<dbReference type="CDD" id="cd13400">
    <property type="entry name" value="LT_IagB-like"/>
    <property type="match status" value="1"/>
</dbReference>
<dbReference type="SUPFAM" id="SSF53955">
    <property type="entry name" value="Lysozyme-like"/>
    <property type="match status" value="1"/>
</dbReference>
<dbReference type="EMBL" id="JAQQKY010000016">
    <property type="protein sequence ID" value="MDC7692550.1"/>
    <property type="molecule type" value="Genomic_DNA"/>
</dbReference>
<keyword evidence="1" id="KW-0732">Signal</keyword>
<evidence type="ECO:0000313" key="4">
    <source>
        <dbReference type="Proteomes" id="UP001221566"/>
    </source>
</evidence>
<dbReference type="InterPro" id="IPR023346">
    <property type="entry name" value="Lysozyme-like_dom_sf"/>
</dbReference>
<feature type="chain" id="PRO_5046743335" evidence="1">
    <location>
        <begin position="21"/>
        <end position="151"/>
    </location>
</feature>
<keyword evidence="4" id="KW-1185">Reference proteome</keyword>
<gene>
    <name evidence="3" type="ORF">PQU93_17450</name>
</gene>
<name>A0ABT5I8N5_VOGIN</name>
<dbReference type="Gene3D" id="1.10.530.10">
    <property type="match status" value="1"/>
</dbReference>
<accession>A0ABT5I8N5</accession>
<dbReference type="Proteomes" id="UP001221566">
    <property type="component" value="Unassembled WGS sequence"/>
</dbReference>
<dbReference type="InterPro" id="IPR008258">
    <property type="entry name" value="Transglycosylase_SLT_dom_1"/>
</dbReference>
<protein>
    <submittedName>
        <fullName evidence="3">Lytic transglycosylase domain-containing protein</fullName>
    </submittedName>
</protein>
<reference evidence="3 4" key="1">
    <citation type="submission" date="2023-01" db="EMBL/GenBank/DDBJ databases">
        <title>Novel species of the genus Vogesella isolated from rivers.</title>
        <authorList>
            <person name="Lu H."/>
        </authorList>
    </citation>
    <scope>NUCLEOTIDE SEQUENCE [LARGE SCALE GENOMIC DNA]</scope>
    <source>
        <strain evidence="3 4">SH7W</strain>
    </source>
</reference>
<dbReference type="Pfam" id="PF01464">
    <property type="entry name" value="SLT"/>
    <property type="match status" value="1"/>
</dbReference>
<evidence type="ECO:0000313" key="3">
    <source>
        <dbReference type="EMBL" id="MDC7692550.1"/>
    </source>
</evidence>